<dbReference type="Gene3D" id="6.10.140.2220">
    <property type="match status" value="1"/>
</dbReference>
<dbReference type="AlphaFoldDB" id="A0A9P0CK63"/>
<accession>A0A9P0CK63</accession>
<dbReference type="GO" id="GO:0008757">
    <property type="term" value="F:S-adenosylmethionine-dependent methyltransferase activity"/>
    <property type="evidence" value="ECO:0007669"/>
    <property type="project" value="UniProtKB-ARBA"/>
</dbReference>
<dbReference type="GO" id="GO:0005634">
    <property type="term" value="C:nucleus"/>
    <property type="evidence" value="ECO:0007669"/>
    <property type="project" value="TreeGrafter"/>
</dbReference>
<evidence type="ECO:0000256" key="3">
    <source>
        <dbReference type="ARBA" id="ARBA00022691"/>
    </source>
</evidence>
<sequence length="550" mass="64066">MWGMFKERHLKIVAKCCILYQEAELYFKEDELKKLADPSDCVNLVYNHIYKLTTFKDIIADTQDRKSNITSDIIRIEGNDYFLRDNYLNALEKYTKSIASAENGSSYLALAYANRSACLFKGKYYKECLQDINRALSLDYPEKLKPKLLKRKMDAESQKHMQKQVRFYRKPPVIRSKNPLISCAEDSIEIQYNKKYGRHIIATRDINIGEVLSVENSFCHVVCPESKYIHCHECLELCFNMIPCQNCTGALYCSEDCRSNAFKGYHKYECQFPKFLCIDPRMMMFIKLTLIGMDDSKKTKAELPDDIHRSDSFKEIIKLQTHDKECGSMTLYTTATIASIAYHVLKENQEFASKYNTDEDDLNLKKLLFKTFLITTFISFLISKMFNINIINSKELGHALYAFTSLYNHSCVANAQYFHHGSSIVTRAIASIKKGEQITISYGLTFDNQSRAYRQKILKELYLFECDCKACTNNWPTGDNLPFGKEIPLSFILNLEPSQEYNEELDQFILNKCKRLYYQLKNYEPCQNLLILQYNIAQVYRHEACSEVKF</sequence>
<dbReference type="GO" id="GO:0008170">
    <property type="term" value="F:N-methyltransferase activity"/>
    <property type="evidence" value="ECO:0007669"/>
    <property type="project" value="UniProtKB-ARBA"/>
</dbReference>
<organism evidence="10 11">
    <name type="scientific">Psylliodes chrysocephalus</name>
    <dbReference type="NCBI Taxonomy" id="3402493"/>
    <lineage>
        <taxon>Eukaryota</taxon>
        <taxon>Metazoa</taxon>
        <taxon>Ecdysozoa</taxon>
        <taxon>Arthropoda</taxon>
        <taxon>Hexapoda</taxon>
        <taxon>Insecta</taxon>
        <taxon>Pterygota</taxon>
        <taxon>Neoptera</taxon>
        <taxon>Endopterygota</taxon>
        <taxon>Coleoptera</taxon>
        <taxon>Polyphaga</taxon>
        <taxon>Cucujiformia</taxon>
        <taxon>Chrysomeloidea</taxon>
        <taxon>Chrysomelidae</taxon>
        <taxon>Galerucinae</taxon>
        <taxon>Alticini</taxon>
        <taxon>Psylliodes</taxon>
    </lineage>
</organism>
<evidence type="ECO:0000256" key="5">
    <source>
        <dbReference type="ARBA" id="ARBA00022771"/>
    </source>
</evidence>
<dbReference type="SUPFAM" id="SSF82199">
    <property type="entry name" value="SET domain"/>
    <property type="match status" value="1"/>
</dbReference>
<dbReference type="InterPro" id="IPR052097">
    <property type="entry name" value="SET-MYND_domain_protein"/>
</dbReference>
<dbReference type="InterPro" id="IPR001214">
    <property type="entry name" value="SET_dom"/>
</dbReference>
<dbReference type="GO" id="GO:0042826">
    <property type="term" value="F:histone deacetylase binding"/>
    <property type="evidence" value="ECO:0007669"/>
    <property type="project" value="TreeGrafter"/>
</dbReference>
<dbReference type="Proteomes" id="UP001153636">
    <property type="component" value="Chromosome 13"/>
</dbReference>
<dbReference type="SUPFAM" id="SSF144232">
    <property type="entry name" value="HIT/MYND zinc finger-like"/>
    <property type="match status" value="1"/>
</dbReference>
<keyword evidence="6" id="KW-0862">Zinc</keyword>
<evidence type="ECO:0000313" key="11">
    <source>
        <dbReference type="Proteomes" id="UP001153636"/>
    </source>
</evidence>
<dbReference type="SUPFAM" id="SSF48452">
    <property type="entry name" value="TPR-like"/>
    <property type="match status" value="1"/>
</dbReference>
<keyword evidence="1" id="KW-0489">Methyltransferase</keyword>
<dbReference type="Pfam" id="PF01753">
    <property type="entry name" value="zf-MYND"/>
    <property type="match status" value="1"/>
</dbReference>
<dbReference type="GO" id="GO:0032259">
    <property type="term" value="P:methylation"/>
    <property type="evidence" value="ECO:0007669"/>
    <property type="project" value="UniProtKB-KW"/>
</dbReference>
<dbReference type="GO" id="GO:0008276">
    <property type="term" value="F:protein methyltransferase activity"/>
    <property type="evidence" value="ECO:0007669"/>
    <property type="project" value="UniProtKB-ARBA"/>
</dbReference>
<dbReference type="PANTHER" id="PTHR46165">
    <property type="entry name" value="SET AND MYND DOMAIN-CONTAINING PROTEIN 4"/>
    <property type="match status" value="1"/>
</dbReference>
<gene>
    <name evidence="10" type="ORF">PSYICH_LOCUS4058</name>
</gene>
<evidence type="ECO:0000256" key="6">
    <source>
        <dbReference type="ARBA" id="ARBA00022833"/>
    </source>
</evidence>
<evidence type="ECO:0000313" key="10">
    <source>
        <dbReference type="EMBL" id="CAH1103021.1"/>
    </source>
</evidence>
<proteinExistence type="predicted"/>
<dbReference type="OrthoDB" id="7770870at2759"/>
<dbReference type="Pfam" id="PF00856">
    <property type="entry name" value="SET"/>
    <property type="match status" value="1"/>
</dbReference>
<evidence type="ECO:0000256" key="2">
    <source>
        <dbReference type="ARBA" id="ARBA00022679"/>
    </source>
</evidence>
<dbReference type="PROSITE" id="PS50865">
    <property type="entry name" value="ZF_MYND_2"/>
    <property type="match status" value="1"/>
</dbReference>
<evidence type="ECO:0000259" key="9">
    <source>
        <dbReference type="PROSITE" id="PS50865"/>
    </source>
</evidence>
<evidence type="ECO:0000256" key="7">
    <source>
        <dbReference type="PROSITE-ProRule" id="PRU00134"/>
    </source>
</evidence>
<reference evidence="10" key="1">
    <citation type="submission" date="2022-01" db="EMBL/GenBank/DDBJ databases">
        <authorList>
            <person name="King R."/>
        </authorList>
    </citation>
    <scope>NUCLEOTIDE SEQUENCE</scope>
</reference>
<evidence type="ECO:0008006" key="12">
    <source>
        <dbReference type="Google" id="ProtNLM"/>
    </source>
</evidence>
<dbReference type="InterPro" id="IPR011990">
    <property type="entry name" value="TPR-like_helical_dom_sf"/>
</dbReference>
<evidence type="ECO:0000259" key="8">
    <source>
        <dbReference type="PROSITE" id="PS50280"/>
    </source>
</evidence>
<dbReference type="InterPro" id="IPR002893">
    <property type="entry name" value="Znf_MYND"/>
</dbReference>
<keyword evidence="5 7" id="KW-0863">Zinc-finger</keyword>
<dbReference type="Gene3D" id="1.25.40.10">
    <property type="entry name" value="Tetratricopeptide repeat domain"/>
    <property type="match status" value="1"/>
</dbReference>
<name>A0A9P0CK63_9CUCU</name>
<dbReference type="InterPro" id="IPR046341">
    <property type="entry name" value="SET_dom_sf"/>
</dbReference>
<dbReference type="Gene3D" id="2.170.270.10">
    <property type="entry name" value="SET domain"/>
    <property type="match status" value="1"/>
</dbReference>
<protein>
    <recommendedName>
        <fullName evidence="12">SET and MYND domain-containing protein 4</fullName>
    </recommendedName>
</protein>
<dbReference type="PROSITE" id="PS50280">
    <property type="entry name" value="SET"/>
    <property type="match status" value="1"/>
</dbReference>
<dbReference type="GO" id="GO:0005737">
    <property type="term" value="C:cytoplasm"/>
    <property type="evidence" value="ECO:0007669"/>
    <property type="project" value="TreeGrafter"/>
</dbReference>
<keyword evidence="11" id="KW-1185">Reference proteome</keyword>
<feature type="domain" description="SET" evidence="8">
    <location>
        <begin position="179"/>
        <end position="443"/>
    </location>
</feature>
<dbReference type="PANTHER" id="PTHR46165:SF6">
    <property type="entry name" value="SET AND MYND DOMAIN-CONTAINING PROTEIN 4-LIKE PROTEIN"/>
    <property type="match status" value="1"/>
</dbReference>
<dbReference type="GO" id="GO:0008270">
    <property type="term" value="F:zinc ion binding"/>
    <property type="evidence" value="ECO:0007669"/>
    <property type="project" value="UniProtKB-KW"/>
</dbReference>
<evidence type="ECO:0000256" key="4">
    <source>
        <dbReference type="ARBA" id="ARBA00022723"/>
    </source>
</evidence>
<evidence type="ECO:0000256" key="1">
    <source>
        <dbReference type="ARBA" id="ARBA00022603"/>
    </source>
</evidence>
<keyword evidence="2" id="KW-0808">Transferase</keyword>
<keyword evidence="4" id="KW-0479">Metal-binding</keyword>
<keyword evidence="3" id="KW-0949">S-adenosyl-L-methionine</keyword>
<dbReference type="Gene3D" id="1.10.220.160">
    <property type="match status" value="1"/>
</dbReference>
<feature type="domain" description="MYND-type" evidence="9">
    <location>
        <begin position="231"/>
        <end position="270"/>
    </location>
</feature>
<dbReference type="EMBL" id="OV651825">
    <property type="protein sequence ID" value="CAH1103021.1"/>
    <property type="molecule type" value="Genomic_DNA"/>
</dbReference>